<sequence length="38" mass="4239">MAVTNLNSGFGKRPSFRSFSVPDSDSDSDLDLSQRYKL</sequence>
<accession>N1WCN0</accession>
<comment type="caution">
    <text evidence="2">The sequence shown here is derived from an EMBL/GenBank/DDBJ whole genome shotgun (WGS) entry which is preliminary data.</text>
</comment>
<feature type="region of interest" description="Disordered" evidence="1">
    <location>
        <begin position="1"/>
        <end position="38"/>
    </location>
</feature>
<protein>
    <submittedName>
        <fullName evidence="2">Uncharacterized protein</fullName>
    </submittedName>
</protein>
<reference evidence="2" key="1">
    <citation type="submission" date="2013-03" db="EMBL/GenBank/DDBJ databases">
        <authorList>
            <person name="Harkins D.M."/>
            <person name="Durkin A.S."/>
            <person name="Brinkac L.M."/>
            <person name="Haft D.H."/>
            <person name="Selengut J.D."/>
            <person name="Sanka R."/>
            <person name="DePew J."/>
            <person name="Purushe J."/>
            <person name="Hartskeerl R.A."/>
            <person name="Ahmed A."/>
            <person name="van der Linden H."/>
            <person name="Goris M.G.A."/>
            <person name="Vinetz J.M."/>
            <person name="Sutton G.G."/>
            <person name="Nierman W.C."/>
            <person name="Fouts D.E."/>
        </authorList>
    </citation>
    <scope>NUCLEOTIDE SEQUENCE [LARGE SCALE GENOMIC DNA]</scope>
    <source>
        <strain evidence="2">ICFT</strain>
    </source>
</reference>
<evidence type="ECO:0000313" key="3">
    <source>
        <dbReference type="Proteomes" id="UP000012313"/>
    </source>
</evidence>
<proteinExistence type="predicted"/>
<gene>
    <name evidence="2" type="ORF">LEP1GSC060_1883</name>
</gene>
<dbReference type="EMBL" id="AOHC02000026">
    <property type="protein sequence ID" value="EMY77991.1"/>
    <property type="molecule type" value="Genomic_DNA"/>
</dbReference>
<organism evidence="2 3">
    <name type="scientific">Leptospira weilii serovar Ranarum str. ICFT</name>
    <dbReference type="NCBI Taxonomy" id="1218598"/>
    <lineage>
        <taxon>Bacteria</taxon>
        <taxon>Pseudomonadati</taxon>
        <taxon>Spirochaetota</taxon>
        <taxon>Spirochaetia</taxon>
        <taxon>Leptospirales</taxon>
        <taxon>Leptospiraceae</taxon>
        <taxon>Leptospira</taxon>
    </lineage>
</organism>
<dbReference type="AlphaFoldDB" id="N1WCN0"/>
<keyword evidence="3" id="KW-1185">Reference proteome</keyword>
<evidence type="ECO:0000256" key="1">
    <source>
        <dbReference type="SAM" id="MobiDB-lite"/>
    </source>
</evidence>
<name>N1WCN0_9LEPT</name>
<dbReference type="Proteomes" id="UP000012313">
    <property type="component" value="Unassembled WGS sequence"/>
</dbReference>
<evidence type="ECO:0000313" key="2">
    <source>
        <dbReference type="EMBL" id="EMY77991.1"/>
    </source>
</evidence>